<dbReference type="PANTHER" id="PTHR43866">
    <property type="entry name" value="MALONATE-SEMIALDEHYDE DEHYDROGENASE"/>
    <property type="match status" value="1"/>
</dbReference>
<dbReference type="InterPro" id="IPR016161">
    <property type="entry name" value="Ald_DH/histidinol_DH"/>
</dbReference>
<dbReference type="GO" id="GO:0004491">
    <property type="term" value="F:methylmalonate-semialdehyde dehydrogenase (acylating, NAD) activity"/>
    <property type="evidence" value="ECO:0007669"/>
    <property type="project" value="InterPro"/>
</dbReference>
<feature type="domain" description="Aldehyde dehydrogenase" evidence="1">
    <location>
        <begin position="256"/>
        <end position="308"/>
    </location>
</feature>
<dbReference type="GO" id="GO:0006574">
    <property type="term" value="P:L-valine catabolic process"/>
    <property type="evidence" value="ECO:0007669"/>
    <property type="project" value="TreeGrafter"/>
</dbReference>
<comment type="caution">
    <text evidence="2">The sequence shown here is derived from an EMBL/GenBank/DDBJ whole genome shotgun (WGS) entry which is preliminary data.</text>
</comment>
<dbReference type="Gene3D" id="1.10.420.10">
    <property type="entry name" value="Peroxidase, domain 2"/>
    <property type="match status" value="1"/>
</dbReference>
<dbReference type="InterPro" id="IPR015590">
    <property type="entry name" value="Aldehyde_DH_dom"/>
</dbReference>
<feature type="domain" description="Aldehyde dehydrogenase" evidence="1">
    <location>
        <begin position="46"/>
        <end position="212"/>
    </location>
</feature>
<reference evidence="2" key="2">
    <citation type="submission" date="2023-05" db="EMBL/GenBank/DDBJ databases">
        <authorList>
            <person name="Schelkunov M.I."/>
        </authorList>
    </citation>
    <scope>NUCLEOTIDE SEQUENCE</scope>
    <source>
        <strain evidence="2">Hsosn_3</strain>
        <tissue evidence="2">Leaf</tissue>
    </source>
</reference>
<protein>
    <recommendedName>
        <fullName evidence="1">Aldehyde dehydrogenase domain-containing protein</fullName>
    </recommendedName>
</protein>
<dbReference type="Gene3D" id="1.10.520.10">
    <property type="match status" value="1"/>
</dbReference>
<accession>A0AAD8MKZ9</accession>
<gene>
    <name evidence="2" type="ORF">POM88_026844</name>
</gene>
<keyword evidence="3" id="KW-1185">Reference proteome</keyword>
<dbReference type="InterPro" id="IPR016163">
    <property type="entry name" value="Ald_DH_C"/>
</dbReference>
<sequence length="484" mass="53234">MHYHFALTADQINLDGISSESSTSSAEPSWKRRYPLRVPNFIGGKFVESQSSTSIDVINPATQEVVSQVPVTTHEEFQPAVFAAKRALLSWRNTPLAAGQRVMFRFQELIQRDIEKIASSITTEQGKTLKDARHDVLRGLEAVGHACVTTSLPMGDFVPNVPSGTDTYSIREPLGIYAGVCPFNFPEMVPLWMFLIAVTCGNTFILKSSERDTDKYVVCGKVVCAITLTPKKSSWLISLIFYKLVMWHSVGQIQEDKLVSRAKALKVSAGIEPDIDIGPVISKQAKEKICRLIQFGVENGARLVLDGRQIRLAGVVAVDFAGGSDVPFHPGRKDLSEPPVEGRLSNATLGHLRGVIRSYLDLKDPRPAFLSSSSSSTTDPVLCLLVEKYGADEDAFFADYAESHMKFSELGETLQWTIPLSQIRGITSGIELSSLDFEAMSLDSRTGTSMDTARDHRLGCTVQVHGHLLTYVLKNHPLHTGLKL</sequence>
<dbReference type="Pfam" id="PF00171">
    <property type="entry name" value="Aldedh"/>
    <property type="match status" value="2"/>
</dbReference>
<dbReference type="PRINTS" id="PR00459">
    <property type="entry name" value="ASPEROXIDASE"/>
</dbReference>
<proteinExistence type="predicted"/>
<dbReference type="SUPFAM" id="SSF48113">
    <property type="entry name" value="Heme-dependent peroxidases"/>
    <property type="match status" value="1"/>
</dbReference>
<dbReference type="InterPro" id="IPR010061">
    <property type="entry name" value="MeMal-semiAld_DH"/>
</dbReference>
<dbReference type="AlphaFoldDB" id="A0AAD8MKZ9"/>
<evidence type="ECO:0000313" key="2">
    <source>
        <dbReference type="EMBL" id="KAK1380100.1"/>
    </source>
</evidence>
<dbReference type="Proteomes" id="UP001237642">
    <property type="component" value="Unassembled WGS sequence"/>
</dbReference>
<dbReference type="InterPro" id="IPR016162">
    <property type="entry name" value="Ald_DH_N"/>
</dbReference>
<dbReference type="SUPFAM" id="SSF53720">
    <property type="entry name" value="ALDH-like"/>
    <property type="match status" value="1"/>
</dbReference>
<dbReference type="Gene3D" id="3.40.309.10">
    <property type="entry name" value="Aldehyde Dehydrogenase, Chain A, domain 2"/>
    <property type="match status" value="1"/>
</dbReference>
<organism evidence="2 3">
    <name type="scientific">Heracleum sosnowskyi</name>
    <dbReference type="NCBI Taxonomy" id="360622"/>
    <lineage>
        <taxon>Eukaryota</taxon>
        <taxon>Viridiplantae</taxon>
        <taxon>Streptophyta</taxon>
        <taxon>Embryophyta</taxon>
        <taxon>Tracheophyta</taxon>
        <taxon>Spermatophyta</taxon>
        <taxon>Magnoliopsida</taxon>
        <taxon>eudicotyledons</taxon>
        <taxon>Gunneridae</taxon>
        <taxon>Pentapetalae</taxon>
        <taxon>asterids</taxon>
        <taxon>campanulids</taxon>
        <taxon>Apiales</taxon>
        <taxon>Apiaceae</taxon>
        <taxon>Apioideae</taxon>
        <taxon>apioid superclade</taxon>
        <taxon>Tordylieae</taxon>
        <taxon>Tordyliinae</taxon>
        <taxon>Heracleum</taxon>
    </lineage>
</organism>
<dbReference type="GO" id="GO:0020037">
    <property type="term" value="F:heme binding"/>
    <property type="evidence" value="ECO:0007669"/>
    <property type="project" value="InterPro"/>
</dbReference>
<dbReference type="InterPro" id="IPR002207">
    <property type="entry name" value="Peroxidase_I"/>
</dbReference>
<evidence type="ECO:0000259" key="1">
    <source>
        <dbReference type="Pfam" id="PF00171"/>
    </source>
</evidence>
<dbReference type="EMBL" id="JAUIZM010000006">
    <property type="protein sequence ID" value="KAK1380100.1"/>
    <property type="molecule type" value="Genomic_DNA"/>
</dbReference>
<evidence type="ECO:0000313" key="3">
    <source>
        <dbReference type="Proteomes" id="UP001237642"/>
    </source>
</evidence>
<reference evidence="2" key="1">
    <citation type="submission" date="2023-02" db="EMBL/GenBank/DDBJ databases">
        <title>Genome of toxic invasive species Heracleum sosnowskyi carries increased number of genes despite the absence of recent whole-genome duplications.</title>
        <authorList>
            <person name="Schelkunov M."/>
            <person name="Shtratnikova V."/>
            <person name="Makarenko M."/>
            <person name="Klepikova A."/>
            <person name="Omelchenko D."/>
            <person name="Novikova G."/>
            <person name="Obukhova E."/>
            <person name="Bogdanov V."/>
            <person name="Penin A."/>
            <person name="Logacheva M."/>
        </authorList>
    </citation>
    <scope>NUCLEOTIDE SEQUENCE</scope>
    <source>
        <strain evidence="2">Hsosn_3</strain>
        <tissue evidence="2">Leaf</tissue>
    </source>
</reference>
<dbReference type="GO" id="GO:0004601">
    <property type="term" value="F:peroxidase activity"/>
    <property type="evidence" value="ECO:0007669"/>
    <property type="project" value="InterPro"/>
</dbReference>
<dbReference type="Gene3D" id="3.40.605.10">
    <property type="entry name" value="Aldehyde Dehydrogenase, Chain A, domain 1"/>
    <property type="match status" value="1"/>
</dbReference>
<dbReference type="InterPro" id="IPR010255">
    <property type="entry name" value="Haem_peroxidase_sf"/>
</dbReference>
<dbReference type="GO" id="GO:0006979">
    <property type="term" value="P:response to oxidative stress"/>
    <property type="evidence" value="ECO:0007669"/>
    <property type="project" value="InterPro"/>
</dbReference>
<dbReference type="PANTHER" id="PTHR43866:SF10">
    <property type="entry name" value="METHYLMALONATE-SEMIALDEHYDE DEHYDROGENASE (COA ACYLATING)"/>
    <property type="match status" value="1"/>
</dbReference>
<dbReference type="GO" id="GO:0005739">
    <property type="term" value="C:mitochondrion"/>
    <property type="evidence" value="ECO:0007669"/>
    <property type="project" value="TreeGrafter"/>
</dbReference>
<dbReference type="GO" id="GO:0006210">
    <property type="term" value="P:thymine catabolic process"/>
    <property type="evidence" value="ECO:0007669"/>
    <property type="project" value="TreeGrafter"/>
</dbReference>
<name>A0AAD8MKZ9_9APIA</name>